<keyword evidence="2" id="KW-1185">Reference proteome</keyword>
<organism evidence="1 2">
    <name type="scientific">Aspergillus novoparasiticus</name>
    <dbReference type="NCBI Taxonomy" id="986946"/>
    <lineage>
        <taxon>Eukaryota</taxon>
        <taxon>Fungi</taxon>
        <taxon>Dikarya</taxon>
        <taxon>Ascomycota</taxon>
        <taxon>Pezizomycotina</taxon>
        <taxon>Eurotiomycetes</taxon>
        <taxon>Eurotiomycetidae</taxon>
        <taxon>Eurotiales</taxon>
        <taxon>Aspergillaceae</taxon>
        <taxon>Aspergillus</taxon>
        <taxon>Aspergillus subgen. Circumdati</taxon>
    </lineage>
</organism>
<dbReference type="InterPro" id="IPR036047">
    <property type="entry name" value="F-box-like_dom_sf"/>
</dbReference>
<accession>A0A5N6E7T0</accession>
<proteinExistence type="predicted"/>
<evidence type="ECO:0000313" key="1">
    <source>
        <dbReference type="EMBL" id="KAB8213347.1"/>
    </source>
</evidence>
<dbReference type="Proteomes" id="UP000326799">
    <property type="component" value="Unassembled WGS sequence"/>
</dbReference>
<name>A0A5N6E7T0_9EURO</name>
<dbReference type="AlphaFoldDB" id="A0A5N6E7T0"/>
<evidence type="ECO:0008006" key="3">
    <source>
        <dbReference type="Google" id="ProtNLM"/>
    </source>
</evidence>
<dbReference type="SUPFAM" id="SSF81383">
    <property type="entry name" value="F-box domain"/>
    <property type="match status" value="1"/>
</dbReference>
<evidence type="ECO:0000313" key="2">
    <source>
        <dbReference type="Proteomes" id="UP000326799"/>
    </source>
</evidence>
<reference evidence="1 2" key="1">
    <citation type="submission" date="2019-04" db="EMBL/GenBank/DDBJ databases">
        <title>Fungal friends and foes A comparative genomics study of 23 Aspergillus species from section Flavi.</title>
        <authorList>
            <consortium name="DOE Joint Genome Institute"/>
            <person name="Kjaerbolling I."/>
            <person name="Vesth T.C."/>
            <person name="Frisvad J.C."/>
            <person name="Nybo J.L."/>
            <person name="Theobald S."/>
            <person name="Kildgaard S."/>
            <person name="Petersen T.I."/>
            <person name="Kuo A."/>
            <person name="Sato A."/>
            <person name="Lyhne E.K."/>
            <person name="Kogle M.E."/>
            <person name="Wiebenga A."/>
            <person name="Kun R.S."/>
            <person name="Lubbers R.J."/>
            <person name="Makela M.R."/>
            <person name="Barry K."/>
            <person name="Chovatia M."/>
            <person name="Clum A."/>
            <person name="Daum C."/>
            <person name="Haridas S."/>
            <person name="He G."/>
            <person name="LaButti K."/>
            <person name="Lipzen A."/>
            <person name="Mondo S."/>
            <person name="Pangilinan J."/>
            <person name="Riley R."/>
            <person name="Salamov A."/>
            <person name="Simmons B.A."/>
            <person name="Magnuson J.K."/>
            <person name="Henrissat B."/>
            <person name="Mortensen U.H."/>
            <person name="Larsen T.O."/>
            <person name="De vries R.P."/>
            <person name="Grigoriev I.V."/>
            <person name="Machida M."/>
            <person name="Baker S.E."/>
            <person name="Andersen M.R."/>
        </authorList>
    </citation>
    <scope>NUCLEOTIDE SEQUENCE [LARGE SCALE GENOMIC DNA]</scope>
    <source>
        <strain evidence="1 2">CBS 126849</strain>
    </source>
</reference>
<gene>
    <name evidence="1" type="ORF">BDV33DRAFT_229709</name>
</gene>
<sequence length="231" mass="26952">MKSSQPHRIFWIPEILEQVLLHTDVGTLLTSAQRVCRFWHGLTQSSRSLQTALFFQPLRDNPSSATGRVYNPFLENKIWPQLFCRGPNSHVRSLSKRIPVAALIDPEDAYVRREASWRRMLIQQPPASSIGVFVMESRWIKHFGILPVCVNVGSDIIRIEDLYRGVLMDELLPLRDPMVFWDYSDYWMHKERIWQKEITIARSQSPAKYDLVIFTSTNWSLFHTFSGMGDE</sequence>
<protein>
    <recommendedName>
        <fullName evidence="3">F-box domain-containing protein</fullName>
    </recommendedName>
</protein>
<dbReference type="EMBL" id="ML733632">
    <property type="protein sequence ID" value="KAB8213347.1"/>
    <property type="molecule type" value="Genomic_DNA"/>
</dbReference>